<evidence type="ECO:0000313" key="6">
    <source>
        <dbReference type="EMBL" id="JAN39907.1"/>
    </source>
</evidence>
<reference evidence="6" key="1">
    <citation type="submission" date="2015-10" db="EMBL/GenBank/DDBJ databases">
        <title>EvidentialGene: Evidence-directed Construction of Complete mRNA Transcriptomes without Genomes.</title>
        <authorList>
            <person name="Gilbert D.G."/>
        </authorList>
    </citation>
    <scope>NUCLEOTIDE SEQUENCE</scope>
</reference>
<feature type="domain" description="RETREG1-3/ARL6IP-like N-terminal reticulon-homology" evidence="5">
    <location>
        <begin position="27"/>
        <end position="185"/>
    </location>
</feature>
<proteinExistence type="predicted"/>
<dbReference type="CDD" id="cd22559">
    <property type="entry name" value="Arl6IP1"/>
    <property type="match status" value="1"/>
</dbReference>
<evidence type="ECO:0000256" key="1">
    <source>
        <dbReference type="ARBA" id="ARBA00004141"/>
    </source>
</evidence>
<dbReference type="InterPro" id="IPR057282">
    <property type="entry name" value="RETREG1-3-like_RHD"/>
</dbReference>
<dbReference type="GO" id="GO:0016020">
    <property type="term" value="C:membrane"/>
    <property type="evidence" value="ECO:0007669"/>
    <property type="project" value="UniProtKB-SubCell"/>
</dbReference>
<dbReference type="EMBL" id="GDIQ01054830">
    <property type="protein sequence ID" value="JAN39907.1"/>
    <property type="molecule type" value="Transcribed_RNA"/>
</dbReference>
<dbReference type="PANTHER" id="PTHR20952:SF0">
    <property type="entry name" value="ADP-RIBOSYLATION FACTOR-LIKE PROTEIN 6-INTERACTING PROTEIN 1"/>
    <property type="match status" value="1"/>
</dbReference>
<evidence type="ECO:0000256" key="4">
    <source>
        <dbReference type="ARBA" id="ARBA00023136"/>
    </source>
</evidence>
<evidence type="ECO:0000259" key="5">
    <source>
        <dbReference type="Pfam" id="PF24456"/>
    </source>
</evidence>
<keyword evidence="2" id="KW-0812">Transmembrane</keyword>
<dbReference type="AlphaFoldDB" id="A0A0P6F289"/>
<dbReference type="InterPro" id="IPR052114">
    <property type="entry name" value="ER_autophagy_membrane_reg"/>
</dbReference>
<name>A0A0P6F289_9CRUS</name>
<dbReference type="OrthoDB" id="6416122at2759"/>
<dbReference type="Pfam" id="PF24456">
    <property type="entry name" value="RHD_RETREG1-3"/>
    <property type="match status" value="1"/>
</dbReference>
<keyword evidence="4" id="KW-0472">Membrane</keyword>
<dbReference type="GO" id="GO:0005783">
    <property type="term" value="C:endoplasmic reticulum"/>
    <property type="evidence" value="ECO:0007669"/>
    <property type="project" value="UniProtKB-ARBA"/>
</dbReference>
<sequence>MKMLAIFGDVQIQEKRIKSLKRRIETWRVFLVALYPVLIWTEPWYPAPIIGTISTIFILYWYWDPPIITSISLFFMLASLIDYIVPRIAMSISHPQHWTAAKEKQFEIICESLVKTQDNICKQIAYLMDLKEKRPKMYFLSLFSFCTLLAWIGYTVNNRIICLTLVTLVALYPGVKHNGVSKKILSVFLNRITDGIRSYTEKNSVKSN</sequence>
<organism evidence="6">
    <name type="scientific">Daphnia magna</name>
    <dbReference type="NCBI Taxonomy" id="35525"/>
    <lineage>
        <taxon>Eukaryota</taxon>
        <taxon>Metazoa</taxon>
        <taxon>Ecdysozoa</taxon>
        <taxon>Arthropoda</taxon>
        <taxon>Crustacea</taxon>
        <taxon>Branchiopoda</taxon>
        <taxon>Diplostraca</taxon>
        <taxon>Cladocera</taxon>
        <taxon>Anomopoda</taxon>
        <taxon>Daphniidae</taxon>
        <taxon>Daphnia</taxon>
    </lineage>
</organism>
<evidence type="ECO:0000256" key="3">
    <source>
        <dbReference type="ARBA" id="ARBA00022989"/>
    </source>
</evidence>
<accession>A0A0P6F289</accession>
<protein>
    <submittedName>
        <fullName evidence="6">ADP-ribosylation factor protein 6-interacting protein 1</fullName>
    </submittedName>
</protein>
<evidence type="ECO:0000256" key="2">
    <source>
        <dbReference type="ARBA" id="ARBA00022692"/>
    </source>
</evidence>
<keyword evidence="3" id="KW-1133">Transmembrane helix</keyword>
<dbReference type="PANTHER" id="PTHR20952">
    <property type="entry name" value="ADP-RIBOSYLATION-LIKE FACTOR 6-INTERACTING PROTEIN"/>
    <property type="match status" value="1"/>
</dbReference>
<comment type="subcellular location">
    <subcellularLocation>
        <location evidence="1">Membrane</location>
        <topology evidence="1">Multi-pass membrane protein</topology>
    </subcellularLocation>
</comment>